<keyword evidence="5 6" id="KW-0482">Metalloprotease</keyword>
<dbReference type="AlphaFoldDB" id="A0A6L3ZIQ1"/>
<comment type="caution">
    <text evidence="8">The sequence shown here is derived from an EMBL/GenBank/DDBJ whole genome shotgun (WGS) entry which is preliminary data.</text>
</comment>
<evidence type="ECO:0000259" key="7">
    <source>
        <dbReference type="Pfam" id="PF01435"/>
    </source>
</evidence>
<evidence type="ECO:0000256" key="4">
    <source>
        <dbReference type="ARBA" id="ARBA00022833"/>
    </source>
</evidence>
<evidence type="ECO:0000256" key="2">
    <source>
        <dbReference type="ARBA" id="ARBA00022723"/>
    </source>
</evidence>
<evidence type="ECO:0000256" key="1">
    <source>
        <dbReference type="ARBA" id="ARBA00022670"/>
    </source>
</evidence>
<dbReference type="EMBL" id="WBVQ01000001">
    <property type="protein sequence ID" value="KAB2817459.1"/>
    <property type="molecule type" value="Genomic_DNA"/>
</dbReference>
<dbReference type="InterPro" id="IPR001915">
    <property type="entry name" value="Peptidase_M48"/>
</dbReference>
<dbReference type="PANTHER" id="PTHR22726">
    <property type="entry name" value="METALLOENDOPEPTIDASE OMA1"/>
    <property type="match status" value="1"/>
</dbReference>
<name>A0A6L3ZIQ1_9FLAO</name>
<dbReference type="GO" id="GO:0004222">
    <property type="term" value="F:metalloendopeptidase activity"/>
    <property type="evidence" value="ECO:0007669"/>
    <property type="project" value="InterPro"/>
</dbReference>
<evidence type="ECO:0000256" key="6">
    <source>
        <dbReference type="RuleBase" id="RU003983"/>
    </source>
</evidence>
<keyword evidence="1 6" id="KW-0645">Protease</keyword>
<keyword evidence="4 6" id="KW-0862">Zinc</keyword>
<feature type="domain" description="Peptidase M48" evidence="7">
    <location>
        <begin position="91"/>
        <end position="255"/>
    </location>
</feature>
<gene>
    <name evidence="8" type="ORF">F8C82_03420</name>
</gene>
<dbReference type="PANTHER" id="PTHR22726:SF1">
    <property type="entry name" value="METALLOENDOPEPTIDASE OMA1, MITOCHONDRIAL"/>
    <property type="match status" value="1"/>
</dbReference>
<evidence type="ECO:0000313" key="8">
    <source>
        <dbReference type="EMBL" id="KAB2817459.1"/>
    </source>
</evidence>
<organism evidence="8 9">
    <name type="scientific">Phaeocystidibacter marisrubri</name>
    <dbReference type="NCBI Taxonomy" id="1577780"/>
    <lineage>
        <taxon>Bacteria</taxon>
        <taxon>Pseudomonadati</taxon>
        <taxon>Bacteroidota</taxon>
        <taxon>Flavobacteriia</taxon>
        <taxon>Flavobacteriales</taxon>
        <taxon>Phaeocystidibacteraceae</taxon>
        <taxon>Phaeocystidibacter</taxon>
    </lineage>
</organism>
<dbReference type="Pfam" id="PF01435">
    <property type="entry name" value="Peptidase_M48"/>
    <property type="match status" value="1"/>
</dbReference>
<keyword evidence="2" id="KW-0479">Metal-binding</keyword>
<protein>
    <submittedName>
        <fullName evidence="8">M48 family metallopeptidase</fullName>
    </submittedName>
</protein>
<accession>A0A6L3ZIQ1</accession>
<evidence type="ECO:0000313" key="9">
    <source>
        <dbReference type="Proteomes" id="UP000484164"/>
    </source>
</evidence>
<dbReference type="CDD" id="cd07331">
    <property type="entry name" value="M48C_Oma1_like"/>
    <property type="match status" value="1"/>
</dbReference>
<dbReference type="GO" id="GO:0016020">
    <property type="term" value="C:membrane"/>
    <property type="evidence" value="ECO:0007669"/>
    <property type="project" value="TreeGrafter"/>
</dbReference>
<dbReference type="OrthoDB" id="9810445at2"/>
<comment type="cofactor">
    <cofactor evidence="6">
        <name>Zn(2+)</name>
        <dbReference type="ChEBI" id="CHEBI:29105"/>
    </cofactor>
    <text evidence="6">Binds 1 zinc ion per subunit.</text>
</comment>
<dbReference type="InterPro" id="IPR051156">
    <property type="entry name" value="Mito/Outer_Membr_Metalloprot"/>
</dbReference>
<evidence type="ECO:0000256" key="3">
    <source>
        <dbReference type="ARBA" id="ARBA00022801"/>
    </source>
</evidence>
<dbReference type="RefSeq" id="WP_151692030.1">
    <property type="nucleotide sequence ID" value="NZ_BMGX01000002.1"/>
</dbReference>
<keyword evidence="3 6" id="KW-0378">Hydrolase</keyword>
<dbReference type="Gene3D" id="3.30.2010.10">
    <property type="entry name" value="Metalloproteases ('zincins'), catalytic domain"/>
    <property type="match status" value="1"/>
</dbReference>
<dbReference type="Proteomes" id="UP000484164">
    <property type="component" value="Unassembled WGS sequence"/>
</dbReference>
<keyword evidence="9" id="KW-1185">Reference proteome</keyword>
<evidence type="ECO:0000256" key="5">
    <source>
        <dbReference type="ARBA" id="ARBA00023049"/>
    </source>
</evidence>
<reference evidence="8 9" key="1">
    <citation type="submission" date="2019-10" db="EMBL/GenBank/DDBJ databases">
        <title>Genome sequence of Phaeocystidibacter marisrubri JCM30614 (type strain).</title>
        <authorList>
            <person name="Bowman J.P."/>
        </authorList>
    </citation>
    <scope>NUCLEOTIDE SEQUENCE [LARGE SCALE GENOMIC DNA]</scope>
    <source>
        <strain evidence="8 9">JCM 30614</strain>
    </source>
</reference>
<proteinExistence type="inferred from homology"/>
<comment type="similarity">
    <text evidence="6">Belongs to the peptidase M48 family.</text>
</comment>
<dbReference type="GO" id="GO:0051603">
    <property type="term" value="P:proteolysis involved in protein catabolic process"/>
    <property type="evidence" value="ECO:0007669"/>
    <property type="project" value="TreeGrafter"/>
</dbReference>
<sequence length="282" mass="30963">MKRTPFLLLLTTTLFLIQCSTVPLTGRRQFNLISDNEMMSMSFSQYDQVLSESKLSQNTAQVQMVKRVGERISAAVTNYLNAEGHSELLEGFAWEFNLIESDELNAWCMPGGKVAFYTGIMDVCQSEAGVAVVMGHEVAHAIARHGNERMSQALGAQLGGLGLSVALADQPEKTQSLAMMAYGIGAQYGAMLPFSRLHESEADELGLYFMAMAGYNPQEAPKFWQRMSAMSGGSIPEFMSTHPSHNTRITDLNGWMTKATEYYNSSSANNGTTSNGKLIPKR</sequence>
<dbReference type="GO" id="GO:0046872">
    <property type="term" value="F:metal ion binding"/>
    <property type="evidence" value="ECO:0007669"/>
    <property type="project" value="UniProtKB-KW"/>
</dbReference>